<reference evidence="2" key="1">
    <citation type="submission" date="2020-10" db="EMBL/GenBank/DDBJ databases">
        <title>Connecting structure to function with the recovery of over 1000 high-quality activated sludge metagenome-assembled genomes encoding full-length rRNA genes using long-read sequencing.</title>
        <authorList>
            <person name="Singleton C.M."/>
            <person name="Petriglieri F."/>
            <person name="Kristensen J.M."/>
            <person name="Kirkegaard R.H."/>
            <person name="Michaelsen T.Y."/>
            <person name="Andersen M.H."/>
            <person name="Karst S.M."/>
            <person name="Dueholm M.S."/>
            <person name="Nielsen P.H."/>
            <person name="Albertsen M."/>
        </authorList>
    </citation>
    <scope>NUCLEOTIDE SEQUENCE</scope>
    <source>
        <strain evidence="2">Bjer_18-Q3-R1-45_BAT3C.347</strain>
    </source>
</reference>
<keyword evidence="2" id="KW-0540">Nuclease</keyword>
<proteinExistence type="predicted"/>
<dbReference type="InterPro" id="IPR012296">
    <property type="entry name" value="Nuclease_put_TT1808"/>
</dbReference>
<keyword evidence="2" id="KW-0378">Hydrolase</keyword>
<dbReference type="CDD" id="cd06260">
    <property type="entry name" value="DUF820-like"/>
    <property type="match status" value="1"/>
</dbReference>
<dbReference type="Proteomes" id="UP000807785">
    <property type="component" value="Unassembled WGS sequence"/>
</dbReference>
<evidence type="ECO:0000259" key="1">
    <source>
        <dbReference type="Pfam" id="PF05685"/>
    </source>
</evidence>
<dbReference type="Gene3D" id="3.90.1570.10">
    <property type="entry name" value="tt1808, chain A"/>
    <property type="match status" value="1"/>
</dbReference>
<dbReference type="Pfam" id="PF05685">
    <property type="entry name" value="Uma2"/>
    <property type="match status" value="1"/>
</dbReference>
<evidence type="ECO:0000313" key="2">
    <source>
        <dbReference type="EMBL" id="MBK6974689.1"/>
    </source>
</evidence>
<dbReference type="PANTHER" id="PTHR36558:SF1">
    <property type="entry name" value="RESTRICTION ENDONUCLEASE DOMAIN-CONTAINING PROTEIN-RELATED"/>
    <property type="match status" value="1"/>
</dbReference>
<dbReference type="GO" id="GO:0004519">
    <property type="term" value="F:endonuclease activity"/>
    <property type="evidence" value="ECO:0007669"/>
    <property type="project" value="UniProtKB-KW"/>
</dbReference>
<organism evidence="2 3">
    <name type="scientific">Candidatus Methylophosphatis roskildensis</name>
    <dbReference type="NCBI Taxonomy" id="2899263"/>
    <lineage>
        <taxon>Bacteria</taxon>
        <taxon>Pseudomonadati</taxon>
        <taxon>Pseudomonadota</taxon>
        <taxon>Betaproteobacteria</taxon>
        <taxon>Nitrosomonadales</taxon>
        <taxon>Sterolibacteriaceae</taxon>
        <taxon>Candidatus Methylophosphatis</taxon>
    </lineage>
</organism>
<accession>A0A9D7E637</accession>
<keyword evidence="2" id="KW-0255">Endonuclease</keyword>
<sequence length="187" mass="21116">MGMPLPRMTFAEFMAWESEQSERHEFYQGETFAMVGGTRGHNRVIANLTRHLGNHLDNGPCQVFSEAMKVQIANDAILYPDVLVTCDKRFKADEQVVTAPTLIIEVLSPSTQGYDRGKKFAIYRKLTSLREYVLIDPETRRAEVFRPQIDGSCLYLDMTDSGALTLASIECELPLEWVFKGMDSEAA</sequence>
<gene>
    <name evidence="2" type="ORF">IPH26_17720</name>
</gene>
<dbReference type="SUPFAM" id="SSF52980">
    <property type="entry name" value="Restriction endonuclease-like"/>
    <property type="match status" value="1"/>
</dbReference>
<dbReference type="InterPro" id="IPR008538">
    <property type="entry name" value="Uma2"/>
</dbReference>
<name>A0A9D7E637_9PROT</name>
<protein>
    <submittedName>
        <fullName evidence="2">Uma2 family endonuclease</fullName>
    </submittedName>
</protein>
<dbReference type="PANTHER" id="PTHR36558">
    <property type="entry name" value="GLR1098 PROTEIN"/>
    <property type="match status" value="1"/>
</dbReference>
<feature type="domain" description="Putative restriction endonuclease" evidence="1">
    <location>
        <begin position="11"/>
        <end position="155"/>
    </location>
</feature>
<dbReference type="EMBL" id="JADJEV010000004">
    <property type="protein sequence ID" value="MBK6974689.1"/>
    <property type="molecule type" value="Genomic_DNA"/>
</dbReference>
<dbReference type="AlphaFoldDB" id="A0A9D7E637"/>
<evidence type="ECO:0000313" key="3">
    <source>
        <dbReference type="Proteomes" id="UP000807785"/>
    </source>
</evidence>
<comment type="caution">
    <text evidence="2">The sequence shown here is derived from an EMBL/GenBank/DDBJ whole genome shotgun (WGS) entry which is preliminary data.</text>
</comment>
<dbReference type="InterPro" id="IPR011335">
    <property type="entry name" value="Restrct_endonuc-II-like"/>
</dbReference>